<dbReference type="Gene3D" id="3.40.50.300">
    <property type="entry name" value="P-loop containing nucleotide triphosphate hydrolases"/>
    <property type="match status" value="2"/>
</dbReference>
<keyword evidence="2" id="KW-0808">Transferase</keyword>
<evidence type="ECO:0000313" key="2">
    <source>
        <dbReference type="EMBL" id="MFI2232945.1"/>
    </source>
</evidence>
<evidence type="ECO:0000313" key="3">
    <source>
        <dbReference type="Proteomes" id="UP001611494"/>
    </source>
</evidence>
<dbReference type="SUPFAM" id="SSF52540">
    <property type="entry name" value="P-loop containing nucleoside triphosphate hydrolases"/>
    <property type="match status" value="1"/>
</dbReference>
<dbReference type="Proteomes" id="UP001611494">
    <property type="component" value="Unassembled WGS sequence"/>
</dbReference>
<proteinExistence type="predicted"/>
<evidence type="ECO:0000259" key="1">
    <source>
        <dbReference type="Pfam" id="PF00485"/>
    </source>
</evidence>
<dbReference type="PANTHER" id="PTHR10285">
    <property type="entry name" value="URIDINE KINASE"/>
    <property type="match status" value="1"/>
</dbReference>
<gene>
    <name evidence="2" type="ORF">ACH49Z_24140</name>
</gene>
<dbReference type="InterPro" id="IPR006083">
    <property type="entry name" value="PRK/URK"/>
</dbReference>
<sequence length="232" mass="25048">MATGEGFGLLTDGDESVRALAAGLLSRVSRGQRFLLGIAGPPAAGKSTLAARLVEALDASGDELAAVAPMDGFHLTSATLAAAGASHRKGEPDTFDVAGFVSRLKALREAPLGSRVPWPTFDRMLDEPVPDGAVFTTQRIAVVEGNYLLLDRPGWREVRGLLDTVWYLDAVDAVLEPRLRQRHLEGGKSAAETESKIRHSDLLNARLVAGTRARADLHLRERRGSYLIEEFR</sequence>
<feature type="domain" description="Phosphoribulokinase/uridine kinase" evidence="1">
    <location>
        <begin position="36"/>
        <end position="174"/>
    </location>
</feature>
<dbReference type="NCBIfam" id="NF006743">
    <property type="entry name" value="PRK09270.1-2"/>
    <property type="match status" value="1"/>
</dbReference>
<dbReference type="GO" id="GO:0016301">
    <property type="term" value="F:kinase activity"/>
    <property type="evidence" value="ECO:0007669"/>
    <property type="project" value="UniProtKB-KW"/>
</dbReference>
<dbReference type="EMBL" id="JBIRYL010000010">
    <property type="protein sequence ID" value="MFI2232945.1"/>
    <property type="molecule type" value="Genomic_DNA"/>
</dbReference>
<keyword evidence="2" id="KW-0418">Kinase</keyword>
<dbReference type="RefSeq" id="WP_397064863.1">
    <property type="nucleotide sequence ID" value="NZ_JBIRYL010000010.1"/>
</dbReference>
<name>A0ABW7W4V1_9NOCA</name>
<reference evidence="2 3" key="1">
    <citation type="submission" date="2024-10" db="EMBL/GenBank/DDBJ databases">
        <title>The Natural Products Discovery Center: Release of the First 8490 Sequenced Strains for Exploring Actinobacteria Biosynthetic Diversity.</title>
        <authorList>
            <person name="Kalkreuter E."/>
            <person name="Kautsar S.A."/>
            <person name="Yang D."/>
            <person name="Bader C.D."/>
            <person name="Teijaro C.N."/>
            <person name="Fluegel L."/>
            <person name="Davis C.M."/>
            <person name="Simpson J.R."/>
            <person name="Lauterbach L."/>
            <person name="Steele A.D."/>
            <person name="Gui C."/>
            <person name="Meng S."/>
            <person name="Li G."/>
            <person name="Viehrig K."/>
            <person name="Ye F."/>
            <person name="Su P."/>
            <person name="Kiefer A.F."/>
            <person name="Nichols A."/>
            <person name="Cepeda A.J."/>
            <person name="Yan W."/>
            <person name="Fan B."/>
            <person name="Jiang Y."/>
            <person name="Adhikari A."/>
            <person name="Zheng C.-J."/>
            <person name="Schuster L."/>
            <person name="Cowan T.M."/>
            <person name="Smanski M.J."/>
            <person name="Chevrette M.G."/>
            <person name="De Carvalho L.P.S."/>
            <person name="Shen B."/>
        </authorList>
    </citation>
    <scope>NUCLEOTIDE SEQUENCE [LARGE SCALE GENOMIC DNA]</scope>
    <source>
        <strain evidence="2 3">NPDC019377</strain>
    </source>
</reference>
<dbReference type="InterPro" id="IPR027417">
    <property type="entry name" value="P-loop_NTPase"/>
</dbReference>
<comment type="caution">
    <text evidence="2">The sequence shown here is derived from an EMBL/GenBank/DDBJ whole genome shotgun (WGS) entry which is preliminary data.</text>
</comment>
<organism evidence="2 3">
    <name type="scientific">Nocardia testacea</name>
    <dbReference type="NCBI Taxonomy" id="248551"/>
    <lineage>
        <taxon>Bacteria</taxon>
        <taxon>Bacillati</taxon>
        <taxon>Actinomycetota</taxon>
        <taxon>Actinomycetes</taxon>
        <taxon>Mycobacteriales</taxon>
        <taxon>Nocardiaceae</taxon>
        <taxon>Nocardia</taxon>
    </lineage>
</organism>
<keyword evidence="3" id="KW-1185">Reference proteome</keyword>
<accession>A0ABW7W4V1</accession>
<protein>
    <submittedName>
        <fullName evidence="2">Nucleoside/nucleotide kinase family protein</fullName>
    </submittedName>
</protein>
<dbReference type="Pfam" id="PF00485">
    <property type="entry name" value="PRK"/>
    <property type="match status" value="1"/>
</dbReference>